<accession>A0ABV7ZQ32</accession>
<protein>
    <recommendedName>
        <fullName evidence="4">DUF4352 domain-containing protein</fullName>
    </recommendedName>
</protein>
<keyword evidence="1" id="KW-1133">Transmembrane helix</keyword>
<evidence type="ECO:0000313" key="3">
    <source>
        <dbReference type="Proteomes" id="UP001595751"/>
    </source>
</evidence>
<reference evidence="3" key="1">
    <citation type="journal article" date="2019" name="Int. J. Syst. Evol. Microbiol.">
        <title>The Global Catalogue of Microorganisms (GCM) 10K type strain sequencing project: providing services to taxonomists for standard genome sequencing and annotation.</title>
        <authorList>
            <consortium name="The Broad Institute Genomics Platform"/>
            <consortium name="The Broad Institute Genome Sequencing Center for Infectious Disease"/>
            <person name="Wu L."/>
            <person name="Ma J."/>
        </authorList>
    </citation>
    <scope>NUCLEOTIDE SEQUENCE [LARGE SCALE GENOMIC DNA]</scope>
    <source>
        <strain evidence="3">CCUG 53252</strain>
    </source>
</reference>
<evidence type="ECO:0000256" key="1">
    <source>
        <dbReference type="SAM" id="Phobius"/>
    </source>
</evidence>
<proteinExistence type="predicted"/>
<keyword evidence="3" id="KW-1185">Reference proteome</keyword>
<name>A0ABV7ZQ32_9CORY</name>
<keyword evidence="1" id="KW-0812">Transmembrane</keyword>
<comment type="caution">
    <text evidence="2">The sequence shown here is derived from an EMBL/GenBank/DDBJ whole genome shotgun (WGS) entry which is preliminary data.</text>
</comment>
<sequence>MDSVWADPRFYGSLITGVIAVAIAVGNGIWDSKQRRRDRREAEEASTMATAKLNPVVVENDDRDQGKSSKWTVSVHNLAETPVFSVKIEFPYEGGRCYALSPYPEYLDDFTDNTAPILLPGEVLKLQVGLMDPVEDLKYLLEFILPNGRRIENQGGRIRIVGYVRGVYT</sequence>
<evidence type="ECO:0008006" key="4">
    <source>
        <dbReference type="Google" id="ProtNLM"/>
    </source>
</evidence>
<dbReference type="Proteomes" id="UP001595751">
    <property type="component" value="Unassembled WGS sequence"/>
</dbReference>
<dbReference type="RefSeq" id="WP_290289134.1">
    <property type="nucleotide sequence ID" value="NZ_CP047211.1"/>
</dbReference>
<feature type="transmembrane region" description="Helical" evidence="1">
    <location>
        <begin position="12"/>
        <end position="30"/>
    </location>
</feature>
<organism evidence="2 3">
    <name type="scientific">Corynebacterium hansenii</name>
    <dbReference type="NCBI Taxonomy" id="394964"/>
    <lineage>
        <taxon>Bacteria</taxon>
        <taxon>Bacillati</taxon>
        <taxon>Actinomycetota</taxon>
        <taxon>Actinomycetes</taxon>
        <taxon>Mycobacteriales</taxon>
        <taxon>Corynebacteriaceae</taxon>
        <taxon>Corynebacterium</taxon>
    </lineage>
</organism>
<keyword evidence="1" id="KW-0472">Membrane</keyword>
<gene>
    <name evidence="2" type="ORF">ACFORJ_07040</name>
</gene>
<evidence type="ECO:0000313" key="2">
    <source>
        <dbReference type="EMBL" id="MFC3849919.1"/>
    </source>
</evidence>
<dbReference type="EMBL" id="JBHRZN010000002">
    <property type="protein sequence ID" value="MFC3849919.1"/>
    <property type="molecule type" value="Genomic_DNA"/>
</dbReference>